<organism evidence="9">
    <name type="scientific">uncultured Thermomicrobiales bacterium</name>
    <dbReference type="NCBI Taxonomy" id="1645740"/>
    <lineage>
        <taxon>Bacteria</taxon>
        <taxon>Pseudomonadati</taxon>
        <taxon>Thermomicrobiota</taxon>
        <taxon>Thermomicrobia</taxon>
        <taxon>Thermomicrobiales</taxon>
        <taxon>environmental samples</taxon>
    </lineage>
</organism>
<dbReference type="Gene3D" id="1.20.1250.20">
    <property type="entry name" value="MFS general substrate transporter like domains"/>
    <property type="match status" value="1"/>
</dbReference>
<evidence type="ECO:0000259" key="8">
    <source>
        <dbReference type="PROSITE" id="PS50850"/>
    </source>
</evidence>
<dbReference type="AlphaFoldDB" id="A0A6J4V7N4"/>
<gene>
    <name evidence="9" type="ORF">AVDCRST_MAG49-3678</name>
</gene>
<sequence>MTARLRLTGLWLHDDFRRLWVGQTVSVFGSYISGFAIPLVAVLTLDASPLQVALLGAAGLAPGLVVAPVAGVWTDRLRRRPVLIVTDVARAAVLVTIPLAAALDALRVEHLLVVALLTSALSVTFDVAYRAYLPSLVRREDLVEGNSKLQASASVAEVAGFGLAGLLVQALTAPVAILLDVGSFLASAAALSRIRTPEPHPTPSVDGANPAPGVWREARDGWRAVFRDPVLRALTATTGTWEFFRGMVGAVIILFVGRELDIAPALIGVLFGLGGASALAGALVANRASRRWGFGRVLVGSLLVAGAAILFLPLAAGPLAVVLPLLAAQQLAGDGAATVYEIGRTTLLQASAPPAIQGRVNATARVVEWTATLGGLVVGGLVGDALGPRAVLVLAGLGCLLAPLWLLRSPIPSMREALPAHGAG</sequence>
<evidence type="ECO:0000256" key="2">
    <source>
        <dbReference type="ARBA" id="ARBA00022448"/>
    </source>
</evidence>
<feature type="transmembrane region" description="Helical" evidence="7">
    <location>
        <begin position="20"/>
        <end position="44"/>
    </location>
</feature>
<name>A0A6J4V7N4_9BACT</name>
<evidence type="ECO:0000256" key="1">
    <source>
        <dbReference type="ARBA" id="ARBA00004651"/>
    </source>
</evidence>
<reference evidence="9" key="1">
    <citation type="submission" date="2020-02" db="EMBL/GenBank/DDBJ databases">
        <authorList>
            <person name="Meier V. D."/>
        </authorList>
    </citation>
    <scope>NUCLEOTIDE SEQUENCE</scope>
    <source>
        <strain evidence="9">AVDCRST_MAG49</strain>
    </source>
</reference>
<keyword evidence="5 7" id="KW-1133">Transmembrane helix</keyword>
<feature type="transmembrane region" description="Helical" evidence="7">
    <location>
        <begin position="82"/>
        <end position="103"/>
    </location>
</feature>
<evidence type="ECO:0000313" key="9">
    <source>
        <dbReference type="EMBL" id="CAA9571571.1"/>
    </source>
</evidence>
<dbReference type="SUPFAM" id="SSF103473">
    <property type="entry name" value="MFS general substrate transporter"/>
    <property type="match status" value="1"/>
</dbReference>
<feature type="transmembrane region" description="Helical" evidence="7">
    <location>
        <begin position="297"/>
        <end position="316"/>
    </location>
</feature>
<feature type="transmembrane region" description="Helical" evidence="7">
    <location>
        <begin position="386"/>
        <end position="407"/>
    </location>
</feature>
<keyword evidence="2" id="KW-0813">Transport</keyword>
<protein>
    <recommendedName>
        <fullName evidence="8">Major facilitator superfamily (MFS) profile domain-containing protein</fullName>
    </recommendedName>
</protein>
<dbReference type="PROSITE" id="PS50850">
    <property type="entry name" value="MFS"/>
    <property type="match status" value="1"/>
</dbReference>
<dbReference type="InterPro" id="IPR020846">
    <property type="entry name" value="MFS_dom"/>
</dbReference>
<evidence type="ECO:0000256" key="7">
    <source>
        <dbReference type="SAM" id="Phobius"/>
    </source>
</evidence>
<dbReference type="InterPro" id="IPR036259">
    <property type="entry name" value="MFS_trans_sf"/>
</dbReference>
<evidence type="ECO:0000256" key="3">
    <source>
        <dbReference type="ARBA" id="ARBA00022475"/>
    </source>
</evidence>
<proteinExistence type="predicted"/>
<accession>A0A6J4V7N4</accession>
<dbReference type="PANTHER" id="PTHR23513:SF6">
    <property type="entry name" value="MAJOR FACILITATOR SUPERFAMILY ASSOCIATED DOMAIN-CONTAINING PROTEIN"/>
    <property type="match status" value="1"/>
</dbReference>
<dbReference type="GO" id="GO:0022857">
    <property type="term" value="F:transmembrane transporter activity"/>
    <property type="evidence" value="ECO:0007669"/>
    <property type="project" value="InterPro"/>
</dbReference>
<comment type="subcellular location">
    <subcellularLocation>
        <location evidence="1">Cell membrane</location>
        <topology evidence="1">Multi-pass membrane protein</topology>
    </subcellularLocation>
</comment>
<feature type="transmembrane region" description="Helical" evidence="7">
    <location>
        <begin position="233"/>
        <end position="256"/>
    </location>
</feature>
<dbReference type="EMBL" id="CADCWG010000254">
    <property type="protein sequence ID" value="CAA9571571.1"/>
    <property type="molecule type" value="Genomic_DNA"/>
</dbReference>
<evidence type="ECO:0000256" key="5">
    <source>
        <dbReference type="ARBA" id="ARBA00022989"/>
    </source>
</evidence>
<keyword evidence="3" id="KW-1003">Cell membrane</keyword>
<dbReference type="GO" id="GO:0005886">
    <property type="term" value="C:plasma membrane"/>
    <property type="evidence" value="ECO:0007669"/>
    <property type="project" value="UniProtKB-SubCell"/>
</dbReference>
<dbReference type="InterPro" id="IPR010290">
    <property type="entry name" value="TM_effector"/>
</dbReference>
<evidence type="ECO:0000256" key="6">
    <source>
        <dbReference type="ARBA" id="ARBA00023136"/>
    </source>
</evidence>
<keyword evidence="4 7" id="KW-0812">Transmembrane</keyword>
<feature type="transmembrane region" description="Helical" evidence="7">
    <location>
        <begin position="262"/>
        <end position="285"/>
    </location>
</feature>
<feature type="transmembrane region" description="Helical" evidence="7">
    <location>
        <begin position="50"/>
        <end position="70"/>
    </location>
</feature>
<dbReference type="PANTHER" id="PTHR23513">
    <property type="entry name" value="INTEGRAL MEMBRANE EFFLUX PROTEIN-RELATED"/>
    <property type="match status" value="1"/>
</dbReference>
<keyword evidence="6 7" id="KW-0472">Membrane</keyword>
<dbReference type="Pfam" id="PF05977">
    <property type="entry name" value="MFS_3"/>
    <property type="match status" value="1"/>
</dbReference>
<evidence type="ECO:0000256" key="4">
    <source>
        <dbReference type="ARBA" id="ARBA00022692"/>
    </source>
</evidence>
<dbReference type="CDD" id="cd06173">
    <property type="entry name" value="MFS_MefA_like"/>
    <property type="match status" value="1"/>
</dbReference>
<feature type="domain" description="Major facilitator superfamily (MFS) profile" evidence="8">
    <location>
        <begin position="230"/>
        <end position="424"/>
    </location>
</feature>